<organism evidence="17 18">
    <name type="scientific">Plectus sambesii</name>
    <dbReference type="NCBI Taxonomy" id="2011161"/>
    <lineage>
        <taxon>Eukaryota</taxon>
        <taxon>Metazoa</taxon>
        <taxon>Ecdysozoa</taxon>
        <taxon>Nematoda</taxon>
        <taxon>Chromadorea</taxon>
        <taxon>Plectida</taxon>
        <taxon>Plectina</taxon>
        <taxon>Plectoidea</taxon>
        <taxon>Plectidae</taxon>
        <taxon>Plectus</taxon>
    </lineage>
</organism>
<evidence type="ECO:0000256" key="13">
    <source>
        <dbReference type="ARBA" id="ARBA00057299"/>
    </source>
</evidence>
<dbReference type="PANTHER" id="PTHR11705:SF139">
    <property type="entry name" value="PEPTIDASE M14 CARBOXYPEPTIDASE A DOMAIN-CONTAINING PROTEIN"/>
    <property type="match status" value="1"/>
</dbReference>
<keyword evidence="9" id="KW-0378">Hydrolase</keyword>
<dbReference type="Proteomes" id="UP000887566">
    <property type="component" value="Unplaced"/>
</dbReference>
<evidence type="ECO:0000256" key="15">
    <source>
        <dbReference type="SAM" id="SignalP"/>
    </source>
</evidence>
<keyword evidence="11" id="KW-0482">Metalloprotease</keyword>
<evidence type="ECO:0000256" key="11">
    <source>
        <dbReference type="ARBA" id="ARBA00023049"/>
    </source>
</evidence>
<keyword evidence="7" id="KW-0479">Metal-binding</keyword>
<evidence type="ECO:0000259" key="16">
    <source>
        <dbReference type="PROSITE" id="PS52035"/>
    </source>
</evidence>
<dbReference type="GO" id="GO:0006508">
    <property type="term" value="P:proteolysis"/>
    <property type="evidence" value="ECO:0007669"/>
    <property type="project" value="UniProtKB-KW"/>
</dbReference>
<feature type="signal peptide" evidence="15">
    <location>
        <begin position="1"/>
        <end position="22"/>
    </location>
</feature>
<keyword evidence="8 15" id="KW-0732">Signal</keyword>
<feature type="domain" description="Peptidase M14" evidence="16">
    <location>
        <begin position="138"/>
        <end position="437"/>
    </location>
</feature>
<dbReference type="GO" id="GO:0008270">
    <property type="term" value="F:zinc ion binding"/>
    <property type="evidence" value="ECO:0007669"/>
    <property type="project" value="InterPro"/>
</dbReference>
<accession>A0A914W665</accession>
<comment type="cofactor">
    <cofactor evidence="1">
        <name>Zn(2+)</name>
        <dbReference type="ChEBI" id="CHEBI:29105"/>
    </cofactor>
</comment>
<feature type="active site" description="Proton donor/acceptor" evidence="14">
    <location>
        <position position="400"/>
    </location>
</feature>
<evidence type="ECO:0000256" key="5">
    <source>
        <dbReference type="ARBA" id="ARBA00022645"/>
    </source>
</evidence>
<dbReference type="InterPro" id="IPR057246">
    <property type="entry name" value="CARBOXYPEPT_ZN_1"/>
</dbReference>
<evidence type="ECO:0000256" key="6">
    <source>
        <dbReference type="ARBA" id="ARBA00022670"/>
    </source>
</evidence>
<evidence type="ECO:0000313" key="18">
    <source>
        <dbReference type="WBParaSite" id="PSAMB.scaffold3284size18940.g20934.t1"/>
    </source>
</evidence>
<keyword evidence="5" id="KW-0121">Carboxypeptidase</keyword>
<keyword evidence="12" id="KW-1015">Disulfide bond</keyword>
<dbReference type="Gene3D" id="3.40.630.10">
    <property type="entry name" value="Zn peptidases"/>
    <property type="match status" value="1"/>
</dbReference>
<keyword evidence="17" id="KW-1185">Reference proteome</keyword>
<comment type="subcellular location">
    <subcellularLocation>
        <location evidence="2">Secreted</location>
    </subcellularLocation>
</comment>
<evidence type="ECO:0000256" key="3">
    <source>
        <dbReference type="ARBA" id="ARBA00005988"/>
    </source>
</evidence>
<evidence type="ECO:0000256" key="10">
    <source>
        <dbReference type="ARBA" id="ARBA00022833"/>
    </source>
</evidence>
<evidence type="ECO:0000256" key="8">
    <source>
        <dbReference type="ARBA" id="ARBA00022729"/>
    </source>
</evidence>
<dbReference type="PROSITE" id="PS00132">
    <property type="entry name" value="CARBOXYPEPT_ZN_1"/>
    <property type="match status" value="1"/>
</dbReference>
<dbReference type="Pfam" id="PF00246">
    <property type="entry name" value="Peptidase_M14"/>
    <property type="match status" value="1"/>
</dbReference>
<comment type="similarity">
    <text evidence="3 14">Belongs to the peptidase M14 family.</text>
</comment>
<keyword evidence="4" id="KW-0964">Secreted</keyword>
<dbReference type="SMART" id="SM00631">
    <property type="entry name" value="Zn_pept"/>
    <property type="match status" value="1"/>
</dbReference>
<evidence type="ECO:0000313" key="17">
    <source>
        <dbReference type="Proteomes" id="UP000887566"/>
    </source>
</evidence>
<evidence type="ECO:0000256" key="7">
    <source>
        <dbReference type="ARBA" id="ARBA00022723"/>
    </source>
</evidence>
<dbReference type="PROSITE" id="PS52035">
    <property type="entry name" value="PEPTIDASE_M14"/>
    <property type="match status" value="1"/>
</dbReference>
<dbReference type="InterPro" id="IPR000834">
    <property type="entry name" value="Peptidase_M14"/>
</dbReference>
<proteinExistence type="inferred from homology"/>
<dbReference type="WBParaSite" id="PSAMB.scaffold3284size18940.g20934.t1">
    <property type="protein sequence ID" value="PSAMB.scaffold3284size18940.g20934.t1"/>
    <property type="gene ID" value="PSAMB.scaffold3284size18940.g20934"/>
</dbReference>
<dbReference type="PANTHER" id="PTHR11705">
    <property type="entry name" value="PROTEASE FAMILY M14 CARBOXYPEPTIDASE A,B"/>
    <property type="match status" value="1"/>
</dbReference>
<dbReference type="SUPFAM" id="SSF53187">
    <property type="entry name" value="Zn-dependent exopeptidases"/>
    <property type="match status" value="1"/>
</dbReference>
<comment type="function">
    <text evidence="13">Involved in the digestion of the blood meal.</text>
</comment>
<dbReference type="GO" id="GO:0004181">
    <property type="term" value="F:metallocarboxypeptidase activity"/>
    <property type="evidence" value="ECO:0007669"/>
    <property type="project" value="InterPro"/>
</dbReference>
<dbReference type="InterPro" id="IPR003146">
    <property type="entry name" value="M14A_act_pep"/>
</dbReference>
<dbReference type="GO" id="GO:0005615">
    <property type="term" value="C:extracellular space"/>
    <property type="evidence" value="ECO:0007669"/>
    <property type="project" value="TreeGrafter"/>
</dbReference>
<dbReference type="AlphaFoldDB" id="A0A914W665"/>
<sequence>MLLVHGMRTALFLLVVIQCVAAYRSYKNYKLLRVDVDPVDTLWLEQLAARYHDNVDIWTEPSKVSHHADILVSPRFFNRFVRILDSMAVKHRRVLINDIQKEIDRQMTDDIQFSRRKRSAAVEDGDRQRDLEQFQVDKYHSYGELVDYMYELARKHADIVGIINVTKSFEKRDLLGLKIGKRTPWKPTIFIDAGIHAREWIAPATAIYVAHKLITEYGKNDLITRMVDKFDWFIVPVANPDGYEYSISSDRLWRKTRSKNDTLSKWCVGADANRNWGYRWGEAGANASPCSNIYAGSMPFSEPEVAGIRDFITWQVPDLKLYISLHSYGQIWLAPWGYTNMKPSNHEDQKAAALRALDAITNSSGVHYEYGTIADLMYQASGTSIDYMQDRGVPYIYGVELRPEEDDQVYGFTIPARFIKPTGEEMLASFLALAEYIIEHKKL</sequence>
<keyword evidence="10" id="KW-0862">Zinc</keyword>
<dbReference type="PRINTS" id="PR00765">
    <property type="entry name" value="CRBOXYPTASEA"/>
</dbReference>
<dbReference type="CDD" id="cd03860">
    <property type="entry name" value="M14_CP_A-B_like"/>
    <property type="match status" value="1"/>
</dbReference>
<evidence type="ECO:0000256" key="9">
    <source>
        <dbReference type="ARBA" id="ARBA00022801"/>
    </source>
</evidence>
<evidence type="ECO:0000256" key="4">
    <source>
        <dbReference type="ARBA" id="ARBA00022525"/>
    </source>
</evidence>
<evidence type="ECO:0000256" key="14">
    <source>
        <dbReference type="PROSITE-ProRule" id="PRU01379"/>
    </source>
</evidence>
<dbReference type="FunFam" id="3.40.630.10:FF:000040">
    <property type="entry name" value="zinc carboxypeptidase"/>
    <property type="match status" value="1"/>
</dbReference>
<keyword evidence="6" id="KW-0645">Protease</keyword>
<dbReference type="Gene3D" id="3.30.70.340">
    <property type="entry name" value="Metallocarboxypeptidase-like"/>
    <property type="match status" value="1"/>
</dbReference>
<dbReference type="SUPFAM" id="SSF54897">
    <property type="entry name" value="Protease propeptides/inhibitors"/>
    <property type="match status" value="1"/>
</dbReference>
<name>A0A914W665_9BILA</name>
<evidence type="ECO:0000256" key="1">
    <source>
        <dbReference type="ARBA" id="ARBA00001947"/>
    </source>
</evidence>
<feature type="chain" id="PRO_5036975508" evidence="15">
    <location>
        <begin position="23"/>
        <end position="443"/>
    </location>
</feature>
<evidence type="ECO:0000256" key="2">
    <source>
        <dbReference type="ARBA" id="ARBA00004613"/>
    </source>
</evidence>
<protein>
    <submittedName>
        <fullName evidence="18">Peptidase M14 carboxypeptidase A domain-containing protein</fullName>
    </submittedName>
</protein>
<reference evidence="18" key="1">
    <citation type="submission" date="2022-11" db="UniProtKB">
        <authorList>
            <consortium name="WormBaseParasite"/>
        </authorList>
    </citation>
    <scope>IDENTIFICATION</scope>
</reference>
<dbReference type="Pfam" id="PF02244">
    <property type="entry name" value="Propep_M14"/>
    <property type="match status" value="1"/>
</dbReference>
<evidence type="ECO:0000256" key="12">
    <source>
        <dbReference type="ARBA" id="ARBA00023157"/>
    </source>
</evidence>
<dbReference type="InterPro" id="IPR036990">
    <property type="entry name" value="M14A-like_propep"/>
</dbReference>